<dbReference type="AlphaFoldDB" id="A0A0E9UCG4"/>
<name>A0A0E9UCG4_ANGAN</name>
<dbReference type="EMBL" id="GBXM01045919">
    <property type="protein sequence ID" value="JAH62658.1"/>
    <property type="molecule type" value="Transcribed_RNA"/>
</dbReference>
<proteinExistence type="predicted"/>
<sequence length="57" mass="6590">MKGIEIKNRDIPRTVHFQPHGNGFRIFVFTPCFDTKKGFRTSIIVLIFRFFKDTGGG</sequence>
<reference evidence="1" key="2">
    <citation type="journal article" date="2015" name="Fish Shellfish Immunol.">
        <title>Early steps in the European eel (Anguilla anguilla)-Vibrio vulnificus interaction in the gills: Role of the RtxA13 toxin.</title>
        <authorList>
            <person name="Callol A."/>
            <person name="Pajuelo D."/>
            <person name="Ebbesson L."/>
            <person name="Teles M."/>
            <person name="MacKenzie S."/>
            <person name="Amaro C."/>
        </authorList>
    </citation>
    <scope>NUCLEOTIDE SEQUENCE</scope>
</reference>
<protein>
    <submittedName>
        <fullName evidence="1">Uncharacterized protein</fullName>
    </submittedName>
</protein>
<organism evidence="1">
    <name type="scientific">Anguilla anguilla</name>
    <name type="common">European freshwater eel</name>
    <name type="synonym">Muraena anguilla</name>
    <dbReference type="NCBI Taxonomy" id="7936"/>
    <lineage>
        <taxon>Eukaryota</taxon>
        <taxon>Metazoa</taxon>
        <taxon>Chordata</taxon>
        <taxon>Craniata</taxon>
        <taxon>Vertebrata</taxon>
        <taxon>Euteleostomi</taxon>
        <taxon>Actinopterygii</taxon>
        <taxon>Neopterygii</taxon>
        <taxon>Teleostei</taxon>
        <taxon>Anguilliformes</taxon>
        <taxon>Anguillidae</taxon>
        <taxon>Anguilla</taxon>
    </lineage>
</organism>
<accession>A0A0E9UCG4</accession>
<evidence type="ECO:0000313" key="1">
    <source>
        <dbReference type="EMBL" id="JAH62658.1"/>
    </source>
</evidence>
<reference evidence="1" key="1">
    <citation type="submission" date="2014-11" db="EMBL/GenBank/DDBJ databases">
        <authorList>
            <person name="Amaro Gonzalez C."/>
        </authorList>
    </citation>
    <scope>NUCLEOTIDE SEQUENCE</scope>
</reference>